<dbReference type="Pfam" id="PF00135">
    <property type="entry name" value="COesterase"/>
    <property type="match status" value="1"/>
</dbReference>
<dbReference type="SUPFAM" id="SSF53474">
    <property type="entry name" value="alpha/beta-Hydrolases"/>
    <property type="match status" value="1"/>
</dbReference>
<feature type="signal peptide" evidence="3">
    <location>
        <begin position="1"/>
        <end position="27"/>
    </location>
</feature>
<keyword evidence="3" id="KW-0732">Signal</keyword>
<dbReference type="InterPro" id="IPR019819">
    <property type="entry name" value="Carboxylesterase_B_CS"/>
</dbReference>
<dbReference type="GO" id="GO:0052689">
    <property type="term" value="F:carboxylic ester hydrolase activity"/>
    <property type="evidence" value="ECO:0007669"/>
    <property type="project" value="TreeGrafter"/>
</dbReference>
<dbReference type="InterPro" id="IPR019826">
    <property type="entry name" value="Carboxylesterase_B_AS"/>
</dbReference>
<dbReference type="AlphaFoldDB" id="A0AAV5AE23"/>
<comment type="caution">
    <text evidence="5">The sequence shown here is derived from an EMBL/GenBank/DDBJ whole genome shotgun (WGS) entry which is preliminary data.</text>
</comment>
<protein>
    <recommendedName>
        <fullName evidence="3">Carboxylic ester hydrolase</fullName>
        <ecNumber evidence="3">3.1.1.-</ecNumber>
    </recommendedName>
</protein>
<dbReference type="PANTHER" id="PTHR43918:SF4">
    <property type="entry name" value="CARBOXYLIC ESTER HYDROLASE"/>
    <property type="match status" value="1"/>
</dbReference>
<evidence type="ECO:0000256" key="2">
    <source>
        <dbReference type="ARBA" id="ARBA00022801"/>
    </source>
</evidence>
<evidence type="ECO:0000313" key="5">
    <source>
        <dbReference type="EMBL" id="GJJ10746.1"/>
    </source>
</evidence>
<keyword evidence="6" id="KW-1185">Reference proteome</keyword>
<gene>
    <name evidence="5" type="ORF">Clacol_004973</name>
</gene>
<dbReference type="InterPro" id="IPR050654">
    <property type="entry name" value="AChE-related_enzymes"/>
</dbReference>
<organism evidence="5 6">
    <name type="scientific">Clathrus columnatus</name>
    <dbReference type="NCBI Taxonomy" id="1419009"/>
    <lineage>
        <taxon>Eukaryota</taxon>
        <taxon>Fungi</taxon>
        <taxon>Dikarya</taxon>
        <taxon>Basidiomycota</taxon>
        <taxon>Agaricomycotina</taxon>
        <taxon>Agaricomycetes</taxon>
        <taxon>Phallomycetidae</taxon>
        <taxon>Phallales</taxon>
        <taxon>Clathraceae</taxon>
        <taxon>Clathrus</taxon>
    </lineage>
</organism>
<dbReference type="EMBL" id="BPWL01000005">
    <property type="protein sequence ID" value="GJJ10746.1"/>
    <property type="molecule type" value="Genomic_DNA"/>
</dbReference>
<evidence type="ECO:0000259" key="4">
    <source>
        <dbReference type="Pfam" id="PF00135"/>
    </source>
</evidence>
<sequence length="542" mass="58654">MGSDQKLFLLGTLLALLRLSSLITVLGAAVSKNPTVDLGYTIYEGTAQSNGQNQFLGIRYAAPPLGDLRFRAPQPPLTTTGVQPATEFGSVCFGVGQGLAEGLSEDCLFLNVWAPSDATPESKLPVFFWIQGGGYCTNSNANYNGSELIQFTENKMIFVALNYRVGPFGFLTSEKVKENGDLNAGFLDQRFALEWVQQHITKFGGDPGRVVLIGDSAGAGSIALHLVAFGGAPTNLFAGVIGVSPFFPTQLLPSELEWQFDLFASRAGCTGSGDLLTCLRQQDSTTLQNANQEMPYPGRTSNSLFPFTPTIDGDLFPDFPYRLFEEGKFVKVPSIFGDDTNEGTIFASNVSSPAEVGSFMQDNFPQLTDANTAEINVLYPKEAPFEGHAAFFPSAAAAYGETTFICPGLEMSAVISQHTKSWNYRYNVLTPAEIQSGLGVSHTSELPNVFGPGNTPAGSSTSTFDFNDISLTPILQAYYTSFVRFLDPNAQTVKGSVFWPEFSPETNQRILLQVNATTLETVPSSQLARCQFWKGLAIQLEQ</sequence>
<dbReference type="EC" id="3.1.1.-" evidence="3"/>
<evidence type="ECO:0000256" key="1">
    <source>
        <dbReference type="ARBA" id="ARBA00005964"/>
    </source>
</evidence>
<name>A0AAV5AE23_9AGAM</name>
<reference evidence="5" key="1">
    <citation type="submission" date="2021-10" db="EMBL/GenBank/DDBJ databases">
        <title>De novo Genome Assembly of Clathrus columnatus (Basidiomycota, Fungi) Using Illumina and Nanopore Sequence Data.</title>
        <authorList>
            <person name="Ogiso-Tanaka E."/>
            <person name="Itagaki H."/>
            <person name="Hosoya T."/>
            <person name="Hosaka K."/>
        </authorList>
    </citation>
    <scope>NUCLEOTIDE SEQUENCE</scope>
    <source>
        <strain evidence="5">MO-923</strain>
    </source>
</reference>
<dbReference type="PROSITE" id="PS00941">
    <property type="entry name" value="CARBOXYLESTERASE_B_2"/>
    <property type="match status" value="1"/>
</dbReference>
<accession>A0AAV5AE23</accession>
<feature type="domain" description="Carboxylesterase type B" evidence="4">
    <location>
        <begin position="48"/>
        <end position="533"/>
    </location>
</feature>
<evidence type="ECO:0000256" key="3">
    <source>
        <dbReference type="RuleBase" id="RU361235"/>
    </source>
</evidence>
<dbReference type="PROSITE" id="PS00122">
    <property type="entry name" value="CARBOXYLESTERASE_B_1"/>
    <property type="match status" value="1"/>
</dbReference>
<feature type="chain" id="PRO_5043085267" description="Carboxylic ester hydrolase" evidence="3">
    <location>
        <begin position="28"/>
        <end position="542"/>
    </location>
</feature>
<keyword evidence="2 3" id="KW-0378">Hydrolase</keyword>
<proteinExistence type="inferred from homology"/>
<comment type="similarity">
    <text evidence="1 3">Belongs to the type-B carboxylesterase/lipase family.</text>
</comment>
<evidence type="ECO:0000313" key="6">
    <source>
        <dbReference type="Proteomes" id="UP001050691"/>
    </source>
</evidence>
<dbReference type="PANTHER" id="PTHR43918">
    <property type="entry name" value="ACETYLCHOLINESTERASE"/>
    <property type="match status" value="1"/>
</dbReference>
<dbReference type="InterPro" id="IPR002018">
    <property type="entry name" value="CarbesteraseB"/>
</dbReference>
<dbReference type="InterPro" id="IPR029058">
    <property type="entry name" value="AB_hydrolase_fold"/>
</dbReference>
<dbReference type="Proteomes" id="UP001050691">
    <property type="component" value="Unassembled WGS sequence"/>
</dbReference>
<dbReference type="Gene3D" id="3.40.50.1820">
    <property type="entry name" value="alpha/beta hydrolase"/>
    <property type="match status" value="1"/>
</dbReference>